<keyword evidence="1" id="KW-1133">Transmembrane helix</keyword>
<name>A0ABS5TV03_9CELL</name>
<sequence length="73" mass="7727">MPRHALREEARTLVQSLAPLRGREDDALVGTLATRITLEAQLGLSTTLLAERTTGVYVLGPLLVAVTGAFLAA</sequence>
<dbReference type="Proteomes" id="UP000722125">
    <property type="component" value="Unassembled WGS sequence"/>
</dbReference>
<keyword evidence="1" id="KW-0812">Transmembrane</keyword>
<protein>
    <submittedName>
        <fullName evidence="2">Uncharacterized protein</fullName>
    </submittedName>
</protein>
<evidence type="ECO:0000313" key="2">
    <source>
        <dbReference type="EMBL" id="MBT0992984.1"/>
    </source>
</evidence>
<reference evidence="2 3" key="1">
    <citation type="submission" date="2021-05" db="EMBL/GenBank/DDBJ databases">
        <title>Description of Cellulomonas sp. DKR-3 sp. nov.</title>
        <authorList>
            <person name="Dahal R.H."/>
            <person name="Chaudhary D.K."/>
        </authorList>
    </citation>
    <scope>NUCLEOTIDE SEQUENCE [LARGE SCALE GENOMIC DNA]</scope>
    <source>
        <strain evidence="2 3">DKR-3</strain>
    </source>
</reference>
<organism evidence="2 3">
    <name type="scientific">Cellulomonas fulva</name>
    <dbReference type="NCBI Taxonomy" id="2835530"/>
    <lineage>
        <taxon>Bacteria</taxon>
        <taxon>Bacillati</taxon>
        <taxon>Actinomycetota</taxon>
        <taxon>Actinomycetes</taxon>
        <taxon>Micrococcales</taxon>
        <taxon>Cellulomonadaceae</taxon>
        <taxon>Cellulomonas</taxon>
    </lineage>
</organism>
<feature type="transmembrane region" description="Helical" evidence="1">
    <location>
        <begin position="54"/>
        <end position="72"/>
    </location>
</feature>
<dbReference type="RefSeq" id="WP_214345964.1">
    <property type="nucleotide sequence ID" value="NZ_JAHBOH010000001.1"/>
</dbReference>
<proteinExistence type="predicted"/>
<keyword evidence="3" id="KW-1185">Reference proteome</keyword>
<gene>
    <name evidence="2" type="ORF">KIN34_01595</name>
</gene>
<accession>A0ABS5TV03</accession>
<evidence type="ECO:0000256" key="1">
    <source>
        <dbReference type="SAM" id="Phobius"/>
    </source>
</evidence>
<evidence type="ECO:0000313" key="3">
    <source>
        <dbReference type="Proteomes" id="UP000722125"/>
    </source>
</evidence>
<keyword evidence="1" id="KW-0472">Membrane</keyword>
<dbReference type="EMBL" id="JAHBOH010000001">
    <property type="protein sequence ID" value="MBT0992984.1"/>
    <property type="molecule type" value="Genomic_DNA"/>
</dbReference>
<comment type="caution">
    <text evidence="2">The sequence shown here is derived from an EMBL/GenBank/DDBJ whole genome shotgun (WGS) entry which is preliminary data.</text>
</comment>